<dbReference type="KEGG" id="mmed:Mame_01839"/>
<dbReference type="STRING" id="1122214.Mame_01839"/>
<dbReference type="InterPro" id="IPR021354">
    <property type="entry name" value="DUF2975"/>
</dbReference>
<keyword evidence="1" id="KW-0472">Membrane</keyword>
<name>A0A1U9Z0G1_9HYPH</name>
<dbReference type="AlphaFoldDB" id="A0A1U9Z0G1"/>
<evidence type="ECO:0008006" key="4">
    <source>
        <dbReference type="Google" id="ProtNLM"/>
    </source>
</evidence>
<feature type="transmembrane region" description="Helical" evidence="1">
    <location>
        <begin position="112"/>
        <end position="133"/>
    </location>
</feature>
<dbReference type="EMBL" id="CP020330">
    <property type="protein sequence ID" value="AQZ51181.1"/>
    <property type="molecule type" value="Genomic_DNA"/>
</dbReference>
<feature type="transmembrane region" description="Helical" evidence="1">
    <location>
        <begin position="58"/>
        <end position="91"/>
    </location>
</feature>
<evidence type="ECO:0000313" key="2">
    <source>
        <dbReference type="EMBL" id="AQZ51181.1"/>
    </source>
</evidence>
<dbReference type="eggNOG" id="ENOG50339QN">
    <property type="taxonomic scope" value="Bacteria"/>
</dbReference>
<evidence type="ECO:0000313" key="3">
    <source>
        <dbReference type="Proteomes" id="UP000191135"/>
    </source>
</evidence>
<proteinExistence type="predicted"/>
<dbReference type="Pfam" id="PF11188">
    <property type="entry name" value="DUF2975"/>
    <property type="match status" value="1"/>
</dbReference>
<keyword evidence="3" id="KW-1185">Reference proteome</keyword>
<protein>
    <recommendedName>
        <fullName evidence="4">DUF2975 domain-containing protein</fullName>
    </recommendedName>
</protein>
<feature type="transmembrane region" description="Helical" evidence="1">
    <location>
        <begin position="153"/>
        <end position="172"/>
    </location>
</feature>
<accession>A0A1U9Z0G1</accession>
<sequence>MNTQNSPAMIRLCKRMKLLTRVLQAALAVGLVYASWTTLFRPDGLAAWLADALDLNVAVTITPATGLAFIALAAIMAGLVLAGLQTVWQLFDRLQRERPFSYEAAALMRRAGLIALTGAIAGMVLRPVATLLATLANPPGARAISIGLGSDQLMLLLLAGFLFVMGHVMVLATSINEDYERFV</sequence>
<dbReference type="Proteomes" id="UP000191135">
    <property type="component" value="Chromosome"/>
</dbReference>
<gene>
    <name evidence="2" type="ORF">Mame_01839</name>
</gene>
<evidence type="ECO:0000256" key="1">
    <source>
        <dbReference type="SAM" id="Phobius"/>
    </source>
</evidence>
<keyword evidence="1" id="KW-0812">Transmembrane</keyword>
<reference evidence="2 3" key="1">
    <citation type="submission" date="2017-03" db="EMBL/GenBank/DDBJ databases">
        <title>Foreign affairs: Plasmid Transfer between Roseobacters and Rhizobia.</title>
        <authorList>
            <person name="Bartling P."/>
            <person name="Bunk B."/>
            <person name="Overmann J."/>
            <person name="Brinkmann H."/>
            <person name="Petersen J."/>
        </authorList>
    </citation>
    <scope>NUCLEOTIDE SEQUENCE [LARGE SCALE GENOMIC DNA]</scope>
    <source>
        <strain evidence="2 3">MACL11</strain>
    </source>
</reference>
<organism evidence="2 3">
    <name type="scientific">Martelella mediterranea DSM 17316</name>
    <dbReference type="NCBI Taxonomy" id="1122214"/>
    <lineage>
        <taxon>Bacteria</taxon>
        <taxon>Pseudomonadati</taxon>
        <taxon>Pseudomonadota</taxon>
        <taxon>Alphaproteobacteria</taxon>
        <taxon>Hyphomicrobiales</taxon>
        <taxon>Aurantimonadaceae</taxon>
        <taxon>Martelella</taxon>
    </lineage>
</organism>
<keyword evidence="1" id="KW-1133">Transmembrane helix</keyword>